<dbReference type="InterPro" id="IPR001048">
    <property type="entry name" value="Asp/Glu/Uridylate_kinase"/>
</dbReference>
<feature type="domain" description="ACT" evidence="16">
    <location>
        <begin position="390"/>
        <end position="456"/>
    </location>
</feature>
<dbReference type="UniPathway" id="UPA00034">
    <property type="reaction ID" value="UER00015"/>
</dbReference>
<evidence type="ECO:0000256" key="15">
    <source>
        <dbReference type="RuleBase" id="RU004249"/>
    </source>
</evidence>
<dbReference type="PROSITE" id="PS00324">
    <property type="entry name" value="ASPARTOKINASE"/>
    <property type="match status" value="1"/>
</dbReference>
<evidence type="ECO:0000256" key="8">
    <source>
        <dbReference type="ARBA" id="ARBA00022777"/>
    </source>
</evidence>
<dbReference type="EC" id="2.7.2.4" evidence="14"/>
<keyword evidence="11" id="KW-0457">Lysine biosynthesis</keyword>
<dbReference type="InterPro" id="IPR018042">
    <property type="entry name" value="Aspartate_kinase_CS"/>
</dbReference>
<accession>A0A0R1GVF3</accession>
<dbReference type="UniPathway" id="UPA00050">
    <property type="reaction ID" value="UER00461"/>
</dbReference>
<name>A0A0R1GVF3_9LACO</name>
<feature type="binding site" evidence="13">
    <location>
        <position position="120"/>
    </location>
    <ligand>
        <name>substrate</name>
    </ligand>
</feature>
<dbReference type="GO" id="GO:0009089">
    <property type="term" value="P:lysine biosynthetic process via diaminopimelate"/>
    <property type="evidence" value="ECO:0007669"/>
    <property type="project" value="UniProtKB-UniPathway"/>
</dbReference>
<evidence type="ECO:0000256" key="1">
    <source>
        <dbReference type="ARBA" id="ARBA00003121"/>
    </source>
</evidence>
<evidence type="ECO:0000256" key="14">
    <source>
        <dbReference type="RuleBase" id="RU003448"/>
    </source>
</evidence>
<evidence type="ECO:0000256" key="4">
    <source>
        <dbReference type="ARBA" id="ARBA00005139"/>
    </source>
</evidence>
<dbReference type="Pfam" id="PF00696">
    <property type="entry name" value="AA_kinase"/>
    <property type="match status" value="1"/>
</dbReference>
<dbReference type="CDD" id="cd04911">
    <property type="entry name" value="ACT_AKiii-YclM-BS_1"/>
    <property type="match status" value="1"/>
</dbReference>
<dbReference type="PATRIC" id="fig|1423722.3.peg.1026"/>
<keyword evidence="7 13" id="KW-0547">Nucleotide-binding</keyword>
<dbReference type="Gene3D" id="3.40.1160.10">
    <property type="entry name" value="Acetylglutamate kinase-like"/>
    <property type="match status" value="1"/>
</dbReference>
<dbReference type="Proteomes" id="UP000050909">
    <property type="component" value="Unassembled WGS sequence"/>
</dbReference>
<feature type="binding site" evidence="13">
    <location>
        <position position="49"/>
    </location>
    <ligand>
        <name>substrate</name>
    </ligand>
</feature>
<dbReference type="InterPro" id="IPR036393">
    <property type="entry name" value="AceGlu_kinase-like_sf"/>
</dbReference>
<proteinExistence type="inferred from homology"/>
<keyword evidence="8 14" id="KW-0418">Kinase</keyword>
<dbReference type="PIRSF" id="PIRSF000726">
    <property type="entry name" value="Asp_kin"/>
    <property type="match status" value="1"/>
</dbReference>
<evidence type="ECO:0000313" key="18">
    <source>
        <dbReference type="Proteomes" id="UP000050909"/>
    </source>
</evidence>
<evidence type="ECO:0000256" key="13">
    <source>
        <dbReference type="PIRSR" id="PIRSR000726-1"/>
    </source>
</evidence>
<dbReference type="PANTHER" id="PTHR21499">
    <property type="entry name" value="ASPARTATE KINASE"/>
    <property type="match status" value="1"/>
</dbReference>
<evidence type="ECO:0000256" key="2">
    <source>
        <dbReference type="ARBA" id="ARBA00004766"/>
    </source>
</evidence>
<dbReference type="AlphaFoldDB" id="A0A0R1GVF3"/>
<dbReference type="GO" id="GO:0005524">
    <property type="term" value="F:ATP binding"/>
    <property type="evidence" value="ECO:0007669"/>
    <property type="project" value="UniProtKB-KW"/>
</dbReference>
<evidence type="ECO:0000313" key="17">
    <source>
        <dbReference type="EMBL" id="KRK38230.1"/>
    </source>
</evidence>
<comment type="pathway">
    <text evidence="3 15">Amino-acid biosynthesis; L-methionine biosynthesis via de novo pathway; L-homoserine from L-aspartate: step 1/3.</text>
</comment>
<dbReference type="InterPro" id="IPR054352">
    <property type="entry name" value="ACT_Aspartokinase"/>
</dbReference>
<keyword evidence="18" id="KW-1185">Reference proteome</keyword>
<dbReference type="PROSITE" id="PS51671">
    <property type="entry name" value="ACT"/>
    <property type="match status" value="1"/>
</dbReference>
<evidence type="ECO:0000256" key="7">
    <source>
        <dbReference type="ARBA" id="ARBA00022741"/>
    </source>
</evidence>
<keyword evidence="15" id="KW-0028">Amino-acid biosynthesis</keyword>
<dbReference type="NCBIfam" id="NF006540">
    <property type="entry name" value="PRK09034.1"/>
    <property type="match status" value="1"/>
</dbReference>
<evidence type="ECO:0000256" key="6">
    <source>
        <dbReference type="ARBA" id="ARBA00022679"/>
    </source>
</evidence>
<dbReference type="SUPFAM" id="SSF53633">
    <property type="entry name" value="Carbamate kinase-like"/>
    <property type="match status" value="1"/>
</dbReference>
<keyword evidence="9 13" id="KW-0067">ATP-binding</keyword>
<dbReference type="InterPro" id="IPR002912">
    <property type="entry name" value="ACT_dom"/>
</dbReference>
<organism evidence="17 18">
    <name type="scientific">Amylolactobacillus amylotrophicus DSM 20534</name>
    <dbReference type="NCBI Taxonomy" id="1423722"/>
    <lineage>
        <taxon>Bacteria</taxon>
        <taxon>Bacillati</taxon>
        <taxon>Bacillota</taxon>
        <taxon>Bacilli</taxon>
        <taxon>Lactobacillales</taxon>
        <taxon>Lactobacillaceae</taxon>
        <taxon>Amylolactobacillus</taxon>
    </lineage>
</organism>
<evidence type="ECO:0000256" key="3">
    <source>
        <dbReference type="ARBA" id="ARBA00004986"/>
    </source>
</evidence>
<dbReference type="GO" id="GO:0009090">
    <property type="term" value="P:homoserine biosynthetic process"/>
    <property type="evidence" value="ECO:0007669"/>
    <property type="project" value="TreeGrafter"/>
</dbReference>
<dbReference type="InterPro" id="IPR001341">
    <property type="entry name" value="Asp_kinase"/>
</dbReference>
<dbReference type="GO" id="GO:0019877">
    <property type="term" value="P:diaminopimelate biosynthetic process"/>
    <property type="evidence" value="ECO:0007669"/>
    <property type="project" value="UniProtKB-KW"/>
</dbReference>
<evidence type="ECO:0000256" key="5">
    <source>
        <dbReference type="ARBA" id="ARBA00010122"/>
    </source>
</evidence>
<dbReference type="UniPathway" id="UPA00051">
    <property type="reaction ID" value="UER00462"/>
</dbReference>
<dbReference type="RefSeq" id="WP_056945855.1">
    <property type="nucleotide sequence ID" value="NZ_AZCV01000002.1"/>
</dbReference>
<dbReference type="InterPro" id="IPR005260">
    <property type="entry name" value="Asp_kin_monofn"/>
</dbReference>
<comment type="catalytic activity">
    <reaction evidence="12 14">
        <text>L-aspartate + ATP = 4-phospho-L-aspartate + ADP</text>
        <dbReference type="Rhea" id="RHEA:23776"/>
        <dbReference type="ChEBI" id="CHEBI:29991"/>
        <dbReference type="ChEBI" id="CHEBI:30616"/>
        <dbReference type="ChEBI" id="CHEBI:57535"/>
        <dbReference type="ChEBI" id="CHEBI:456216"/>
        <dbReference type="EC" id="2.7.2.4"/>
    </reaction>
</comment>
<dbReference type="SUPFAM" id="SSF55021">
    <property type="entry name" value="ACT-like"/>
    <property type="match status" value="2"/>
</dbReference>
<comment type="similarity">
    <text evidence="5 14">Belongs to the aspartokinase family.</text>
</comment>
<comment type="caution">
    <text evidence="17">The sequence shown here is derived from an EMBL/GenBank/DDBJ whole genome shotgun (WGS) entry which is preliminary data.</text>
</comment>
<comment type="function">
    <text evidence="1">Catalyzes the phosphorylation of the beta-carboxyl group of aspartic acid with ATP to yield 4-phospho-L-aspartate, which is involved in the branched biosynthetic pathway leading to the biosynthesis of amino acids threonine, isoleucine and methionine.</text>
</comment>
<dbReference type="NCBIfam" id="TIGR00657">
    <property type="entry name" value="asp_kinases"/>
    <property type="match status" value="1"/>
</dbReference>
<evidence type="ECO:0000256" key="12">
    <source>
        <dbReference type="ARBA" id="ARBA00047872"/>
    </source>
</evidence>
<sequence>MKITKFGGTSLADASQYRKVIDIISADAERQVIVTSAPGKRFPGDIKVTDLLIQYAQLTLAGAETAELADTIYERYETIGRAFQVEQAVLEDIHTIILDLVSITFHDSAELQHTFKAHGEILNALLFASCLNSVGIPARFVDPRELGIVAQERDHEVVLADETYRHLNQFNLGAQRIVVPGFYAYTPDNKIITFARGGSDITGSILAAGLHATMYENFTDVDAIFAANPQIIDNPAAIKLMTYREMRELSYAGFSVFNDEAIIPAIQGHIPINVKNTNHPDAPGTLIVSDSEYEARQLVTGIAASSRFAALYLHRYLLNKQAGFTLKILQILYKYGVSYEHMPSGIDDLTIIFDKSQLQPEIISHFLAEIKEEVCPDEMEWIDDYAIIMVVGEGMRNRVGIIENIINPLALHDIPVKMINQGASRISIMLGTDRADAANAIKYIYNRFFNNNYLEV</sequence>
<dbReference type="InterPro" id="IPR042199">
    <property type="entry name" value="AsparK_Bifunc_asparK/hSer_DH"/>
</dbReference>
<evidence type="ECO:0000259" key="16">
    <source>
        <dbReference type="PROSITE" id="PS51671"/>
    </source>
</evidence>
<feature type="binding site" evidence="13">
    <location>
        <begin position="5"/>
        <end position="8"/>
    </location>
    <ligand>
        <name>ATP</name>
        <dbReference type="ChEBI" id="CHEBI:30616"/>
    </ligand>
</feature>
<dbReference type="InterPro" id="IPR045865">
    <property type="entry name" value="ACT-like_dom_sf"/>
</dbReference>
<dbReference type="GO" id="GO:0005829">
    <property type="term" value="C:cytosol"/>
    <property type="evidence" value="ECO:0007669"/>
    <property type="project" value="TreeGrafter"/>
</dbReference>
<dbReference type="GO" id="GO:0009088">
    <property type="term" value="P:threonine biosynthetic process"/>
    <property type="evidence" value="ECO:0007669"/>
    <property type="project" value="UniProtKB-UniPathway"/>
</dbReference>
<gene>
    <name evidence="17" type="ORF">FC62_GL001009</name>
</gene>
<protein>
    <recommendedName>
        <fullName evidence="14">Aspartokinase</fullName>
        <ecNumber evidence="14">2.7.2.4</ecNumber>
    </recommendedName>
</protein>
<evidence type="ECO:0000256" key="10">
    <source>
        <dbReference type="ARBA" id="ARBA00022915"/>
    </source>
</evidence>
<dbReference type="Pfam" id="PF22468">
    <property type="entry name" value="ACT_9"/>
    <property type="match status" value="1"/>
</dbReference>
<comment type="pathway">
    <text evidence="2 15">Amino-acid biosynthesis; L-lysine biosynthesis via DAP pathway; (S)-tetrahydrodipicolinate from L-aspartate: step 1/4.</text>
</comment>
<evidence type="ECO:0000256" key="11">
    <source>
        <dbReference type="ARBA" id="ARBA00023154"/>
    </source>
</evidence>
<feature type="binding site" evidence="13">
    <location>
        <begin position="219"/>
        <end position="220"/>
    </location>
    <ligand>
        <name>ATP</name>
        <dbReference type="ChEBI" id="CHEBI:30616"/>
    </ligand>
</feature>
<evidence type="ECO:0000256" key="9">
    <source>
        <dbReference type="ARBA" id="ARBA00022840"/>
    </source>
</evidence>
<comment type="pathway">
    <text evidence="4 15">Amino-acid biosynthesis; L-threonine biosynthesis; L-threonine from L-aspartate: step 1/5.</text>
</comment>
<keyword evidence="6 14" id="KW-0808">Transferase</keyword>
<dbReference type="GO" id="GO:0004072">
    <property type="term" value="F:aspartate kinase activity"/>
    <property type="evidence" value="ECO:0007669"/>
    <property type="project" value="UniProtKB-EC"/>
</dbReference>
<dbReference type="PANTHER" id="PTHR21499:SF67">
    <property type="entry name" value="ASPARTOKINASE 3"/>
    <property type="match status" value="1"/>
</dbReference>
<dbReference type="EMBL" id="AZCV01000002">
    <property type="protein sequence ID" value="KRK38230.1"/>
    <property type="molecule type" value="Genomic_DNA"/>
</dbReference>
<dbReference type="Gene3D" id="1.20.120.1320">
    <property type="entry name" value="Aspartokinase, catalytic domain"/>
    <property type="match status" value="1"/>
</dbReference>
<reference evidence="17 18" key="1">
    <citation type="journal article" date="2015" name="Genome Announc.">
        <title>Expanding the biotechnology potential of lactobacilli through comparative genomics of 213 strains and associated genera.</title>
        <authorList>
            <person name="Sun Z."/>
            <person name="Harris H.M."/>
            <person name="McCann A."/>
            <person name="Guo C."/>
            <person name="Argimon S."/>
            <person name="Zhang W."/>
            <person name="Yang X."/>
            <person name="Jeffery I.B."/>
            <person name="Cooney J.C."/>
            <person name="Kagawa T.F."/>
            <person name="Liu W."/>
            <person name="Song Y."/>
            <person name="Salvetti E."/>
            <person name="Wrobel A."/>
            <person name="Rasinkangas P."/>
            <person name="Parkhill J."/>
            <person name="Rea M.C."/>
            <person name="O'Sullivan O."/>
            <person name="Ritari J."/>
            <person name="Douillard F.P."/>
            <person name="Paul Ross R."/>
            <person name="Yang R."/>
            <person name="Briner A.E."/>
            <person name="Felis G.E."/>
            <person name="de Vos W.M."/>
            <person name="Barrangou R."/>
            <person name="Klaenhammer T.R."/>
            <person name="Caufield P.W."/>
            <person name="Cui Y."/>
            <person name="Zhang H."/>
            <person name="O'Toole P.W."/>
        </authorList>
    </citation>
    <scope>NUCLEOTIDE SEQUENCE [LARGE SCALE GENOMIC DNA]</scope>
    <source>
        <strain evidence="17 18">DSM 20534</strain>
    </source>
</reference>
<dbReference type="Gene3D" id="3.30.2130.10">
    <property type="entry name" value="VC0802-like"/>
    <property type="match status" value="1"/>
</dbReference>
<keyword evidence="10" id="KW-0220">Diaminopimelate biosynthesis</keyword>